<dbReference type="InterPro" id="IPR011014">
    <property type="entry name" value="MscS_channel_TM-2"/>
</dbReference>
<dbReference type="Gene3D" id="2.30.30.60">
    <property type="match status" value="1"/>
</dbReference>
<dbReference type="Pfam" id="PF21088">
    <property type="entry name" value="MS_channel_1st"/>
    <property type="match status" value="1"/>
</dbReference>
<dbReference type="PANTHER" id="PTHR30566:SF25">
    <property type="entry name" value="INNER MEMBRANE PROTEIN"/>
    <property type="match status" value="1"/>
</dbReference>
<evidence type="ECO:0000256" key="6">
    <source>
        <dbReference type="ARBA" id="ARBA00023136"/>
    </source>
</evidence>
<dbReference type="Gene3D" id="3.30.70.100">
    <property type="match status" value="1"/>
</dbReference>
<dbReference type="SUPFAM" id="SSF50182">
    <property type="entry name" value="Sm-like ribonucleoproteins"/>
    <property type="match status" value="1"/>
</dbReference>
<evidence type="ECO:0000256" key="5">
    <source>
        <dbReference type="ARBA" id="ARBA00022989"/>
    </source>
</evidence>
<dbReference type="SUPFAM" id="SSF82689">
    <property type="entry name" value="Mechanosensitive channel protein MscS (YggB), C-terminal domain"/>
    <property type="match status" value="1"/>
</dbReference>
<dbReference type="GO" id="GO:0055085">
    <property type="term" value="P:transmembrane transport"/>
    <property type="evidence" value="ECO:0007669"/>
    <property type="project" value="InterPro"/>
</dbReference>
<evidence type="ECO:0000256" key="1">
    <source>
        <dbReference type="ARBA" id="ARBA00004651"/>
    </source>
</evidence>
<evidence type="ECO:0000259" key="10">
    <source>
        <dbReference type="Pfam" id="PF21088"/>
    </source>
</evidence>
<dbReference type="Pfam" id="PF21082">
    <property type="entry name" value="MS_channel_3rd"/>
    <property type="match status" value="1"/>
</dbReference>
<keyword evidence="3" id="KW-1003">Cell membrane</keyword>
<sequence length="351" mass="39006">MLWLLALGKLAAGWLTAWLLYQASVRLILPLVGNGKDRHQVLRTAVQALMLFGWTAVAVWAWDTVPYEGIGDQIVYGLARLAAVIIAIHGVNHIFIRLLANFLLRISGSSHAGHDIIRAFKPMLRALLWVVGSVYYLQSIGVELEAIWAVLAAGGIGVGLALQKPAAEFFEYIYILLDKPFQGEDLLDVGGILAWVEHVGIRSTRLRSLKGELVIMTNSSLMSQPVHNHGNSHKMPPPTEHGAMEHRRLIYRFGVMYSTPLQSMEIIPKLVCNVIENIENATFSRCHFVQFGASSLDFELCYVIPTNNYIQALDVQQAVNLGIMRAFAQQGISFAFPTQTLYVNQVERSGQ</sequence>
<dbReference type="EMBL" id="VYDO01000268">
    <property type="protein sequence ID" value="MYG38988.1"/>
    <property type="molecule type" value="Genomic_DNA"/>
</dbReference>
<dbReference type="Pfam" id="PF00924">
    <property type="entry name" value="MS_channel_2nd"/>
    <property type="match status" value="1"/>
</dbReference>
<proteinExistence type="inferred from homology"/>
<evidence type="ECO:0000256" key="7">
    <source>
        <dbReference type="SAM" id="Phobius"/>
    </source>
</evidence>
<feature type="transmembrane region" description="Helical" evidence="7">
    <location>
        <begin position="41"/>
        <end position="62"/>
    </location>
</feature>
<keyword evidence="5 7" id="KW-1133">Transmembrane helix</keyword>
<feature type="transmembrane region" description="Helical" evidence="7">
    <location>
        <begin position="74"/>
        <end position="103"/>
    </location>
</feature>
<dbReference type="PANTHER" id="PTHR30566">
    <property type="entry name" value="YNAI-RELATED MECHANOSENSITIVE ION CHANNEL"/>
    <property type="match status" value="1"/>
</dbReference>
<evidence type="ECO:0000256" key="2">
    <source>
        <dbReference type="ARBA" id="ARBA00008017"/>
    </source>
</evidence>
<evidence type="ECO:0000256" key="3">
    <source>
        <dbReference type="ARBA" id="ARBA00022475"/>
    </source>
</evidence>
<keyword evidence="4 7" id="KW-0812">Transmembrane</keyword>
<comment type="subcellular location">
    <subcellularLocation>
        <location evidence="1">Cell membrane</location>
        <topology evidence="1">Multi-pass membrane protein</topology>
    </subcellularLocation>
</comment>
<organism evidence="11">
    <name type="scientific">Synechococcus sp. SB0676_bin_10</name>
    <dbReference type="NCBI Taxonomy" id="2604869"/>
    <lineage>
        <taxon>Bacteria</taxon>
        <taxon>Bacillati</taxon>
        <taxon>Cyanobacteriota</taxon>
        <taxon>Cyanophyceae</taxon>
        <taxon>Synechococcales</taxon>
        <taxon>Synechococcaceae</taxon>
        <taxon>Synechococcus</taxon>
    </lineage>
</organism>
<accession>A0A6B1F9E1</accession>
<dbReference type="AlphaFoldDB" id="A0A6B1F9E1"/>
<comment type="caution">
    <text evidence="11">The sequence shown here is derived from an EMBL/GenBank/DDBJ whole genome shotgun (WGS) entry which is preliminary data.</text>
</comment>
<dbReference type="Gene3D" id="1.10.287.1260">
    <property type="match status" value="1"/>
</dbReference>
<feature type="transmembrane region" description="Helical" evidence="7">
    <location>
        <begin position="12"/>
        <end position="29"/>
    </location>
</feature>
<name>A0A6B1F9E1_9SYNE</name>
<comment type="similarity">
    <text evidence="2">Belongs to the MscS (TC 1.A.23) family.</text>
</comment>
<dbReference type="InterPro" id="IPR006685">
    <property type="entry name" value="MscS_channel_2nd"/>
</dbReference>
<dbReference type="InterPro" id="IPR011066">
    <property type="entry name" value="MscS_channel_C_sf"/>
</dbReference>
<feature type="transmembrane region" description="Helical" evidence="7">
    <location>
        <begin position="123"/>
        <end position="140"/>
    </location>
</feature>
<dbReference type="InterPro" id="IPR010920">
    <property type="entry name" value="LSM_dom_sf"/>
</dbReference>
<dbReference type="InterPro" id="IPR049142">
    <property type="entry name" value="MS_channel_1st"/>
</dbReference>
<dbReference type="InterPro" id="IPR023408">
    <property type="entry name" value="MscS_beta-dom_sf"/>
</dbReference>
<feature type="domain" description="Mechanosensitive ion channel MscS C-terminal" evidence="9">
    <location>
        <begin position="251"/>
        <end position="334"/>
    </location>
</feature>
<dbReference type="SUPFAM" id="SSF82861">
    <property type="entry name" value="Mechanosensitive channel protein MscS (YggB), transmembrane region"/>
    <property type="match status" value="1"/>
</dbReference>
<reference evidence="11" key="1">
    <citation type="submission" date="2019-09" db="EMBL/GenBank/DDBJ databases">
        <title>Characterisation of the sponge microbiome using genome-centric metagenomics.</title>
        <authorList>
            <person name="Engelberts J.P."/>
            <person name="Robbins S.J."/>
            <person name="De Goeij J.M."/>
            <person name="Aranda M."/>
            <person name="Bell S.C."/>
            <person name="Webster N.S."/>
        </authorList>
    </citation>
    <scope>NUCLEOTIDE SEQUENCE</scope>
    <source>
        <strain evidence="11">SB0676_bin_10</strain>
    </source>
</reference>
<evidence type="ECO:0000259" key="8">
    <source>
        <dbReference type="Pfam" id="PF00924"/>
    </source>
</evidence>
<evidence type="ECO:0000313" key="11">
    <source>
        <dbReference type="EMBL" id="MYG38988.1"/>
    </source>
</evidence>
<dbReference type="GO" id="GO:0005886">
    <property type="term" value="C:plasma membrane"/>
    <property type="evidence" value="ECO:0007669"/>
    <property type="project" value="UniProtKB-SubCell"/>
</dbReference>
<evidence type="ECO:0000259" key="9">
    <source>
        <dbReference type="Pfam" id="PF21082"/>
    </source>
</evidence>
<feature type="domain" description="Mechanosensitive ion channel MscS" evidence="8">
    <location>
        <begin position="167"/>
        <end position="229"/>
    </location>
</feature>
<dbReference type="InterPro" id="IPR049278">
    <property type="entry name" value="MS_channel_C"/>
</dbReference>
<feature type="domain" description="Mechanosensitive ion channel transmembrane helices 2/3" evidence="10">
    <location>
        <begin position="124"/>
        <end position="163"/>
    </location>
</feature>
<keyword evidence="6 7" id="KW-0472">Membrane</keyword>
<gene>
    <name evidence="11" type="ORF">F4162_08550</name>
</gene>
<protein>
    <submittedName>
        <fullName evidence="11">Mechanosensitive ion channel family protein</fullName>
    </submittedName>
</protein>
<evidence type="ECO:0000256" key="4">
    <source>
        <dbReference type="ARBA" id="ARBA00022692"/>
    </source>
</evidence>